<sequence length="59" mass="6825">MDGLQQQVPIIIGQTQKASYSFSLVSAERQTQQQHNPTARMAVDQMFNDPYLLRVRQFL</sequence>
<gene>
    <name evidence="1" type="ORF">D2V05_01595</name>
</gene>
<proteinExistence type="predicted"/>
<evidence type="ECO:0000313" key="2">
    <source>
        <dbReference type="Proteomes" id="UP000266691"/>
    </source>
</evidence>
<dbReference type="AlphaFoldDB" id="A0A3A1NR40"/>
<dbReference type="Proteomes" id="UP000266691">
    <property type="component" value="Unassembled WGS sequence"/>
</dbReference>
<name>A0A3A1NR40_9FLAO</name>
<accession>A0A3A1NR40</accession>
<reference evidence="1 2" key="1">
    <citation type="submission" date="2018-08" db="EMBL/GenBank/DDBJ databases">
        <title>Proposal of Muricauda 72 sp.nov. and Muricauda NH166 sp.nov., isolated from seawater.</title>
        <authorList>
            <person name="Cheng H."/>
            <person name="Wu Y.-H."/>
            <person name="Guo L.-L."/>
            <person name="Xu X.-W."/>
        </authorList>
    </citation>
    <scope>NUCLEOTIDE SEQUENCE [LARGE SCALE GENOMIC DNA]</scope>
    <source>
        <strain evidence="1 2">72</strain>
    </source>
</reference>
<dbReference type="EMBL" id="QXFI01000008">
    <property type="protein sequence ID" value="RIV47218.1"/>
    <property type="molecule type" value="Genomic_DNA"/>
</dbReference>
<organism evidence="1 2">
    <name type="scientific">Flagellimonas pelagia</name>
    <dbReference type="NCBI Taxonomy" id="2306998"/>
    <lineage>
        <taxon>Bacteria</taxon>
        <taxon>Pseudomonadati</taxon>
        <taxon>Bacteroidota</taxon>
        <taxon>Flavobacteriia</taxon>
        <taxon>Flavobacteriales</taxon>
        <taxon>Flavobacteriaceae</taxon>
        <taxon>Flagellimonas</taxon>
    </lineage>
</organism>
<evidence type="ECO:0000313" key="1">
    <source>
        <dbReference type="EMBL" id="RIV47218.1"/>
    </source>
</evidence>
<protein>
    <submittedName>
        <fullName evidence="1">Uncharacterized protein</fullName>
    </submittedName>
</protein>
<comment type="caution">
    <text evidence="1">The sequence shown here is derived from an EMBL/GenBank/DDBJ whole genome shotgun (WGS) entry which is preliminary data.</text>
</comment>